<dbReference type="AlphaFoldDB" id="A0A840SJY9"/>
<keyword evidence="4" id="KW-0732">Signal</keyword>
<evidence type="ECO:0000256" key="2">
    <source>
        <dbReference type="ARBA" id="ARBA00005336"/>
    </source>
</evidence>
<dbReference type="PROSITE" id="PS51318">
    <property type="entry name" value="TAT"/>
    <property type="match status" value="1"/>
</dbReference>
<keyword evidence="5 8" id="KW-0378">Hydrolase</keyword>
<dbReference type="Pfam" id="PF01915">
    <property type="entry name" value="Glyco_hydro_3_C"/>
    <property type="match status" value="1"/>
</dbReference>
<dbReference type="PRINTS" id="PR00133">
    <property type="entry name" value="GLHYDRLASE3"/>
</dbReference>
<dbReference type="EMBL" id="JACHFM010000001">
    <property type="protein sequence ID" value="MBB5220468.1"/>
    <property type="molecule type" value="Genomic_DNA"/>
</dbReference>
<dbReference type="EC" id="3.2.1.21" evidence="3"/>
<dbReference type="InterPro" id="IPR013783">
    <property type="entry name" value="Ig-like_fold"/>
</dbReference>
<feature type="domain" description="Fibronectin type III-like" evidence="7">
    <location>
        <begin position="675"/>
        <end position="744"/>
    </location>
</feature>
<dbReference type="InterPro" id="IPR026891">
    <property type="entry name" value="Fn3-like"/>
</dbReference>
<dbReference type="InterPro" id="IPR002772">
    <property type="entry name" value="Glyco_hydro_3_C"/>
</dbReference>
<dbReference type="InterPro" id="IPR036881">
    <property type="entry name" value="Glyco_hydro_3_C_sf"/>
</dbReference>
<dbReference type="InterPro" id="IPR017853">
    <property type="entry name" value="GH"/>
</dbReference>
<comment type="similarity">
    <text evidence="2">Belongs to the glycosyl hydrolase 3 family.</text>
</comment>
<dbReference type="Proteomes" id="UP000549457">
    <property type="component" value="Unassembled WGS sequence"/>
</dbReference>
<dbReference type="Gene3D" id="3.40.50.1700">
    <property type="entry name" value="Glycoside hydrolase family 3 C-terminal domain"/>
    <property type="match status" value="1"/>
</dbReference>
<evidence type="ECO:0000256" key="5">
    <source>
        <dbReference type="ARBA" id="ARBA00022801"/>
    </source>
</evidence>
<dbReference type="InterPro" id="IPR051915">
    <property type="entry name" value="Cellulose_Degrad_GH3"/>
</dbReference>
<keyword evidence="6 8" id="KW-0326">Glycosidase</keyword>
<evidence type="ECO:0000259" key="7">
    <source>
        <dbReference type="SMART" id="SM01217"/>
    </source>
</evidence>
<dbReference type="SMART" id="SM01217">
    <property type="entry name" value="Fn3_like"/>
    <property type="match status" value="1"/>
</dbReference>
<comment type="catalytic activity">
    <reaction evidence="1">
        <text>Hydrolysis of terminal, non-reducing beta-D-glucosyl residues with release of beta-D-glucose.</text>
        <dbReference type="EC" id="3.2.1.21"/>
    </reaction>
</comment>
<organism evidence="8 9">
    <name type="scientific">Amaricoccus macauensis</name>
    <dbReference type="NCBI Taxonomy" id="57001"/>
    <lineage>
        <taxon>Bacteria</taxon>
        <taxon>Pseudomonadati</taxon>
        <taxon>Pseudomonadota</taxon>
        <taxon>Alphaproteobacteria</taxon>
        <taxon>Rhodobacterales</taxon>
        <taxon>Paracoccaceae</taxon>
        <taxon>Amaricoccus</taxon>
    </lineage>
</organism>
<dbReference type="Gene3D" id="3.20.20.300">
    <property type="entry name" value="Glycoside hydrolase, family 3, N-terminal domain"/>
    <property type="match status" value="1"/>
</dbReference>
<accession>A0A840SJY9</accession>
<dbReference type="Pfam" id="PF00933">
    <property type="entry name" value="Glyco_hydro_3"/>
    <property type="match status" value="1"/>
</dbReference>
<reference evidence="8 9" key="1">
    <citation type="submission" date="2020-08" db="EMBL/GenBank/DDBJ databases">
        <title>Genomic Encyclopedia of Type Strains, Phase IV (KMG-IV): sequencing the most valuable type-strain genomes for metagenomic binning, comparative biology and taxonomic classification.</title>
        <authorList>
            <person name="Goeker M."/>
        </authorList>
    </citation>
    <scope>NUCLEOTIDE SEQUENCE [LARGE SCALE GENOMIC DNA]</scope>
    <source>
        <strain evidence="8 9">DSM 101730</strain>
    </source>
</reference>
<evidence type="ECO:0000256" key="1">
    <source>
        <dbReference type="ARBA" id="ARBA00000448"/>
    </source>
</evidence>
<dbReference type="GO" id="GO:0009251">
    <property type="term" value="P:glucan catabolic process"/>
    <property type="evidence" value="ECO:0007669"/>
    <property type="project" value="TreeGrafter"/>
</dbReference>
<evidence type="ECO:0000256" key="3">
    <source>
        <dbReference type="ARBA" id="ARBA00012744"/>
    </source>
</evidence>
<dbReference type="Gene3D" id="2.60.40.10">
    <property type="entry name" value="Immunoglobulins"/>
    <property type="match status" value="1"/>
</dbReference>
<dbReference type="PANTHER" id="PTHR30620:SF16">
    <property type="entry name" value="LYSOSOMAL BETA GLUCOSIDASE"/>
    <property type="match status" value="1"/>
</dbReference>
<dbReference type="GO" id="GO:0008422">
    <property type="term" value="F:beta-glucosidase activity"/>
    <property type="evidence" value="ECO:0007669"/>
    <property type="project" value="UniProtKB-EC"/>
</dbReference>
<evidence type="ECO:0000256" key="6">
    <source>
        <dbReference type="ARBA" id="ARBA00023295"/>
    </source>
</evidence>
<sequence length="756" mass="80638">MHDDDPQLFRLPAVSRRGFLALAATATLPPARAAANAERIADLVARMTPEEKAGQLTVMADPFRWRPGGVNPDDMNVDEARIAADIRAGRLGALFNGVGAAGARSVQRLAVEESRLRIPLLFAADIVHGLRTAFPVPLAEAASWDPDLARRTARGAAMEGGASGIHQTYAPMVDVARDQRWGRVVEGAGEDVFLGEVFAHARTLGFQGSALTDPLSLLATPKHFAAYGAAAAGLDYAGADVSERMLREVYLPPFRAALDAGALSVMSAFNTVDGVPATGNRRLLTGILREEWGFTGYVVADYTADRELVAHGMAADDRDAARIAMLAGIDMVMMSDFYVRYLPGLVTSGEVPMARLDEAVSRVLGAKAALGLFDDPYRGSDPDVERATVGSAPIRALAREAGQRSAVLLRNEGDLLPLGRDTRIALIGPLAEEPVNAAGPWSIFTDHKAVVTIADGLRAAISDPARLTVVKGCEAEAEIPGGIAAAVAAAEAADVVVLVAGEHALMSGEAQSRTTIDIPAPQQALAAAIASTGKPVVVLLKTGRGLELPDVLTDFPALLVVWFLGSEEGNAVADLIFGDAAPTGRLPVSFPFRSGQEPYHYDHLATGRPETPESRFYKARYRETPNRARFPFGHGLTYGVVDYGEVRLSSPTLPWDGEITASVRLRNPGPRAVEEVVQLYIRDRAASVAQPIRRLRAFRRIEVPPGGETEASFPLRREDLTFVGSDLLPRAEPGSFELWLAPDAEAGSPVRFDLLA</sequence>
<dbReference type="InterPro" id="IPR001764">
    <property type="entry name" value="Glyco_hydro_3_N"/>
</dbReference>
<dbReference type="FunFam" id="3.20.20.300:FF:000005">
    <property type="entry name" value="Periplasmic beta-glucosidase"/>
    <property type="match status" value="1"/>
</dbReference>
<dbReference type="RefSeq" id="WP_184146580.1">
    <property type="nucleotide sequence ID" value="NZ_JACHFM010000001.1"/>
</dbReference>
<dbReference type="SUPFAM" id="SSF52279">
    <property type="entry name" value="Beta-D-glucan exohydrolase, C-terminal domain"/>
    <property type="match status" value="1"/>
</dbReference>
<evidence type="ECO:0000313" key="8">
    <source>
        <dbReference type="EMBL" id="MBB5220468.1"/>
    </source>
</evidence>
<gene>
    <name evidence="8" type="ORF">HNP73_000389</name>
</gene>
<dbReference type="Pfam" id="PF14310">
    <property type="entry name" value="Fn3-like"/>
    <property type="match status" value="1"/>
</dbReference>
<evidence type="ECO:0000313" key="9">
    <source>
        <dbReference type="Proteomes" id="UP000549457"/>
    </source>
</evidence>
<comment type="caution">
    <text evidence="8">The sequence shown here is derived from an EMBL/GenBank/DDBJ whole genome shotgun (WGS) entry which is preliminary data.</text>
</comment>
<protein>
    <recommendedName>
        <fullName evidence="3">beta-glucosidase</fullName>
        <ecNumber evidence="3">3.2.1.21</ecNumber>
    </recommendedName>
</protein>
<evidence type="ECO:0000256" key="4">
    <source>
        <dbReference type="ARBA" id="ARBA00022729"/>
    </source>
</evidence>
<proteinExistence type="inferred from homology"/>
<dbReference type="PANTHER" id="PTHR30620">
    <property type="entry name" value="PERIPLASMIC BETA-GLUCOSIDASE-RELATED"/>
    <property type="match status" value="1"/>
</dbReference>
<dbReference type="SUPFAM" id="SSF51445">
    <property type="entry name" value="(Trans)glycosidases"/>
    <property type="match status" value="1"/>
</dbReference>
<dbReference type="InterPro" id="IPR006311">
    <property type="entry name" value="TAT_signal"/>
</dbReference>
<keyword evidence="9" id="KW-1185">Reference proteome</keyword>
<dbReference type="InterPro" id="IPR036962">
    <property type="entry name" value="Glyco_hydro_3_N_sf"/>
</dbReference>
<name>A0A840SJY9_9RHOB</name>